<accession>A0A0F8ZHI9</accession>
<dbReference type="EMBL" id="LAZR01051282">
    <property type="protein sequence ID" value="KKK85495.1"/>
    <property type="molecule type" value="Genomic_DNA"/>
</dbReference>
<dbReference type="PROSITE" id="PS50994">
    <property type="entry name" value="INTEGRASE"/>
    <property type="match status" value="1"/>
</dbReference>
<proteinExistence type="predicted"/>
<name>A0A0F8ZHI9_9ZZZZ</name>
<organism evidence="2">
    <name type="scientific">marine sediment metagenome</name>
    <dbReference type="NCBI Taxonomy" id="412755"/>
    <lineage>
        <taxon>unclassified sequences</taxon>
        <taxon>metagenomes</taxon>
        <taxon>ecological metagenomes</taxon>
    </lineage>
</organism>
<dbReference type="GO" id="GO:0015074">
    <property type="term" value="P:DNA integration"/>
    <property type="evidence" value="ECO:0007669"/>
    <property type="project" value="InterPro"/>
</dbReference>
<dbReference type="SUPFAM" id="SSF53098">
    <property type="entry name" value="Ribonuclease H-like"/>
    <property type="match status" value="1"/>
</dbReference>
<reference evidence="2" key="1">
    <citation type="journal article" date="2015" name="Nature">
        <title>Complex archaea that bridge the gap between prokaryotes and eukaryotes.</title>
        <authorList>
            <person name="Spang A."/>
            <person name="Saw J.H."/>
            <person name="Jorgensen S.L."/>
            <person name="Zaremba-Niedzwiedzka K."/>
            <person name="Martijn J."/>
            <person name="Lind A.E."/>
            <person name="van Eijk R."/>
            <person name="Schleper C."/>
            <person name="Guy L."/>
            <person name="Ettema T.J."/>
        </authorList>
    </citation>
    <scope>NUCLEOTIDE SEQUENCE</scope>
</reference>
<dbReference type="Gene3D" id="3.30.420.10">
    <property type="entry name" value="Ribonuclease H-like superfamily/Ribonuclease H"/>
    <property type="match status" value="1"/>
</dbReference>
<dbReference type="Pfam" id="PF13610">
    <property type="entry name" value="DDE_Tnp_IS240"/>
    <property type="match status" value="1"/>
</dbReference>
<dbReference type="AlphaFoldDB" id="A0A0F8ZHI9"/>
<comment type="caution">
    <text evidence="2">The sequence shown here is derived from an EMBL/GenBank/DDBJ whole genome shotgun (WGS) entry which is preliminary data.</text>
</comment>
<protein>
    <recommendedName>
        <fullName evidence="1">Integrase catalytic domain-containing protein</fullName>
    </recommendedName>
</protein>
<dbReference type="GO" id="GO:0003676">
    <property type="term" value="F:nucleic acid binding"/>
    <property type="evidence" value="ECO:0007669"/>
    <property type="project" value="InterPro"/>
</dbReference>
<feature type="domain" description="Integrase catalytic" evidence="1">
    <location>
        <begin position="107"/>
        <end position="280"/>
    </location>
</feature>
<evidence type="ECO:0000313" key="2">
    <source>
        <dbReference type="EMBL" id="KKK85495.1"/>
    </source>
</evidence>
<dbReference type="InterPro" id="IPR036397">
    <property type="entry name" value="RNaseH_sf"/>
</dbReference>
<sequence>MLLYIVILYNRNVYKDYITIYSMTKQSNNMKESIKCKDCGSTNIIKWCKRKTQNRGYIQRYKCKDCEKYFTIDDGFFRMRNNSKKITLCLDLFFKGISTRQVQEHLQAFYPNNSSNVSIYNWVIKYSKKISKFTNNLKINATEEVQYMISSNFTKKREQKEIKKVLLNIKKKTGKQIKICTTDGYTAYEKIVNSTWGYNLKEKKYNIIHNKVTQLKNEGFNHKVERMHSSIRQRTKVFRGFHGSIASANSIMKGYEIYYNFIRKHQAINKCPYEIATNIKLNNPNKWLELINLSTQNY</sequence>
<gene>
    <name evidence="2" type="ORF">LCGC14_2772730</name>
</gene>
<dbReference type="InterPro" id="IPR001584">
    <property type="entry name" value="Integrase_cat-core"/>
</dbReference>
<dbReference type="InterPro" id="IPR012337">
    <property type="entry name" value="RNaseH-like_sf"/>
</dbReference>
<dbReference type="InterPro" id="IPR032874">
    <property type="entry name" value="DDE_dom"/>
</dbReference>
<evidence type="ECO:0000259" key="1">
    <source>
        <dbReference type="PROSITE" id="PS50994"/>
    </source>
</evidence>